<dbReference type="RefSeq" id="WP_127766636.1">
    <property type="nucleotide sequence ID" value="NZ_SADE01000003.1"/>
</dbReference>
<organism evidence="1 2">
    <name type="scientific">Hwanghaeella grinnelliae</name>
    <dbReference type="NCBI Taxonomy" id="2500179"/>
    <lineage>
        <taxon>Bacteria</taxon>
        <taxon>Pseudomonadati</taxon>
        <taxon>Pseudomonadota</taxon>
        <taxon>Alphaproteobacteria</taxon>
        <taxon>Rhodospirillales</taxon>
        <taxon>Rhodospirillaceae</taxon>
        <taxon>Hwanghaeella</taxon>
    </lineage>
</organism>
<name>A0A3S3ULZ1_9PROT</name>
<dbReference type="EMBL" id="SADE01000003">
    <property type="protein sequence ID" value="RVU34632.1"/>
    <property type="molecule type" value="Genomic_DNA"/>
</dbReference>
<protein>
    <recommendedName>
        <fullName evidence="3">PAS domain-containing protein</fullName>
    </recommendedName>
</protein>
<keyword evidence="2" id="KW-1185">Reference proteome</keyword>
<proteinExistence type="predicted"/>
<evidence type="ECO:0000313" key="2">
    <source>
        <dbReference type="Proteomes" id="UP000287447"/>
    </source>
</evidence>
<comment type="caution">
    <text evidence="1">The sequence shown here is derived from an EMBL/GenBank/DDBJ whole genome shotgun (WGS) entry which is preliminary data.</text>
</comment>
<dbReference type="Proteomes" id="UP000287447">
    <property type="component" value="Unassembled WGS sequence"/>
</dbReference>
<dbReference type="OrthoDB" id="8479315at2"/>
<dbReference type="AlphaFoldDB" id="A0A3S3ULZ1"/>
<reference evidence="2" key="1">
    <citation type="submission" date="2019-01" db="EMBL/GenBank/DDBJ databases">
        <title>Gri0909 isolated from a small marine red alga.</title>
        <authorList>
            <person name="Kim J."/>
            <person name="Jeong S.E."/>
            <person name="Jeon C.O."/>
        </authorList>
    </citation>
    <scope>NUCLEOTIDE SEQUENCE [LARGE SCALE GENOMIC DNA]</scope>
    <source>
        <strain evidence="2">Gri0909</strain>
    </source>
</reference>
<evidence type="ECO:0000313" key="1">
    <source>
        <dbReference type="EMBL" id="RVU34632.1"/>
    </source>
</evidence>
<sequence>MNMPLASLNEQPFTVLDGFSKIKDQELTDSSVIVRTGARKLFTWWSDYVARHDALPTRNAFDILTMLPHAAHMFLVVRTASGAWSYQLQGEEFKRLYNGGFQSDVEVQRSFAAFSMPVSTYLDTVAEGRVCHHSYGTINGNNRNRNTFESIDCPLIDLTGRVSHIIGIAELFRGPEA</sequence>
<gene>
    <name evidence="1" type="ORF">EOI86_17395</name>
</gene>
<evidence type="ECO:0008006" key="3">
    <source>
        <dbReference type="Google" id="ProtNLM"/>
    </source>
</evidence>
<accession>A0A3S3ULZ1</accession>